<dbReference type="InterPro" id="IPR013328">
    <property type="entry name" value="6PGD_dom2"/>
</dbReference>
<keyword evidence="5 10" id="KW-0566">Pantothenate biosynthesis</keyword>
<dbReference type="EC" id="1.1.1.169" evidence="3 10"/>
<dbReference type="Pfam" id="PF02558">
    <property type="entry name" value="ApbA"/>
    <property type="match status" value="1"/>
</dbReference>
<evidence type="ECO:0000256" key="4">
    <source>
        <dbReference type="ARBA" id="ARBA00019465"/>
    </source>
</evidence>
<dbReference type="Pfam" id="PF08546">
    <property type="entry name" value="ApbA_C"/>
    <property type="match status" value="1"/>
</dbReference>
<evidence type="ECO:0000313" key="14">
    <source>
        <dbReference type="Proteomes" id="UP000469421"/>
    </source>
</evidence>
<keyword evidence="14" id="KW-1185">Reference proteome</keyword>
<dbReference type="Gene3D" id="1.10.1040.10">
    <property type="entry name" value="N-(1-d-carboxylethyl)-l-norvaline Dehydrogenase, domain 2"/>
    <property type="match status" value="1"/>
</dbReference>
<dbReference type="GO" id="GO:0005737">
    <property type="term" value="C:cytoplasm"/>
    <property type="evidence" value="ECO:0007669"/>
    <property type="project" value="TreeGrafter"/>
</dbReference>
<evidence type="ECO:0000256" key="6">
    <source>
        <dbReference type="ARBA" id="ARBA00022857"/>
    </source>
</evidence>
<dbReference type="InterPro" id="IPR050838">
    <property type="entry name" value="Ketopantoate_reductase"/>
</dbReference>
<evidence type="ECO:0000256" key="3">
    <source>
        <dbReference type="ARBA" id="ARBA00013014"/>
    </source>
</evidence>
<proteinExistence type="inferred from homology"/>
<evidence type="ECO:0000256" key="10">
    <source>
        <dbReference type="RuleBase" id="RU362068"/>
    </source>
</evidence>
<dbReference type="Proteomes" id="UP000469421">
    <property type="component" value="Unassembled WGS sequence"/>
</dbReference>
<dbReference type="InterPro" id="IPR013332">
    <property type="entry name" value="KPR_N"/>
</dbReference>
<evidence type="ECO:0000259" key="12">
    <source>
        <dbReference type="Pfam" id="PF08546"/>
    </source>
</evidence>
<dbReference type="InterPro" id="IPR013752">
    <property type="entry name" value="KPA_reductase"/>
</dbReference>
<dbReference type="UniPathway" id="UPA00028">
    <property type="reaction ID" value="UER00004"/>
</dbReference>
<comment type="caution">
    <text evidence="13">The sequence shown here is derived from an EMBL/GenBank/DDBJ whole genome shotgun (WGS) entry which is preliminary data.</text>
</comment>
<evidence type="ECO:0000259" key="11">
    <source>
        <dbReference type="Pfam" id="PF02558"/>
    </source>
</evidence>
<comment type="catalytic activity">
    <reaction evidence="9 10">
        <text>(R)-pantoate + NADP(+) = 2-dehydropantoate + NADPH + H(+)</text>
        <dbReference type="Rhea" id="RHEA:16233"/>
        <dbReference type="ChEBI" id="CHEBI:11561"/>
        <dbReference type="ChEBI" id="CHEBI:15378"/>
        <dbReference type="ChEBI" id="CHEBI:15980"/>
        <dbReference type="ChEBI" id="CHEBI:57783"/>
        <dbReference type="ChEBI" id="CHEBI:58349"/>
        <dbReference type="EC" id="1.1.1.169"/>
    </reaction>
</comment>
<feature type="domain" description="Ketopantoate reductase C-terminal" evidence="12">
    <location>
        <begin position="170"/>
        <end position="290"/>
    </location>
</feature>
<dbReference type="SUPFAM" id="SSF48179">
    <property type="entry name" value="6-phosphogluconate dehydrogenase C-terminal domain-like"/>
    <property type="match status" value="1"/>
</dbReference>
<name>A0A6N7LVS4_9GAMM</name>
<reference evidence="13 14" key="1">
    <citation type="submission" date="2019-10" db="EMBL/GenBank/DDBJ databases">
        <title>Alcanivorax sp.PA15-N-34 draft genome sequence.</title>
        <authorList>
            <person name="Liao X."/>
            <person name="Shao Z."/>
        </authorList>
    </citation>
    <scope>NUCLEOTIDE SEQUENCE [LARGE SCALE GENOMIC DNA]</scope>
    <source>
        <strain evidence="13 14">PA15-N-34</strain>
    </source>
</reference>
<feature type="domain" description="Ketopantoate reductase N-terminal" evidence="11">
    <location>
        <begin position="9"/>
        <end position="137"/>
    </location>
</feature>
<evidence type="ECO:0000313" key="13">
    <source>
        <dbReference type="EMBL" id="MQX54482.1"/>
    </source>
</evidence>
<dbReference type="PANTHER" id="PTHR43765:SF2">
    <property type="entry name" value="2-DEHYDROPANTOATE 2-REDUCTASE"/>
    <property type="match status" value="1"/>
</dbReference>
<dbReference type="AlphaFoldDB" id="A0A6N7LVS4"/>
<evidence type="ECO:0000256" key="2">
    <source>
        <dbReference type="ARBA" id="ARBA00007870"/>
    </source>
</evidence>
<dbReference type="Gene3D" id="3.40.50.720">
    <property type="entry name" value="NAD(P)-binding Rossmann-like Domain"/>
    <property type="match status" value="1"/>
</dbReference>
<keyword evidence="6 10" id="KW-0521">NADP</keyword>
<gene>
    <name evidence="13" type="ORF">GFN93_14605</name>
</gene>
<evidence type="ECO:0000256" key="8">
    <source>
        <dbReference type="ARBA" id="ARBA00032024"/>
    </source>
</evidence>
<evidence type="ECO:0000256" key="5">
    <source>
        <dbReference type="ARBA" id="ARBA00022655"/>
    </source>
</evidence>
<dbReference type="RefSeq" id="WP_153502062.1">
    <property type="nucleotide sequence ID" value="NZ_WIRE01000002.1"/>
</dbReference>
<comment type="function">
    <text evidence="10">Catalyzes the NADPH-dependent reduction of ketopantoate into pantoic acid.</text>
</comment>
<accession>A0A6N7LVS4</accession>
<dbReference type="SUPFAM" id="SSF51735">
    <property type="entry name" value="NAD(P)-binding Rossmann-fold domains"/>
    <property type="match status" value="1"/>
</dbReference>
<keyword evidence="7 10" id="KW-0560">Oxidoreductase</keyword>
<sequence>MTPPLPHWYLLGAGNMGTLAAWHLLQAGHSVTVIKSGNGVSLTKILQLPDGHSTTFTLPVLAPEALTGPIDHLLVAVKTPYSQFALSPITHRIHPDSLVVRFQNGLGALDGLLPMGVAIVDAVSTSAVKGQHPHHQIVAENTTWLGGPIDEPGWFRELQSHWPNLQWCENIHTPQWKKLVANVVINPLTALHDVPNGHIVDNPALRQLAEQLCAEADAVLQALDPSWPGHSLNSVLAVASATAGNTSSMRADWQHGAITEIEAINGWLVKQAGRLGIPAPHNRRIVALLTK</sequence>
<organism evidence="13 14">
    <name type="scientific">Alcanivorax sediminis</name>
    <dbReference type="NCBI Taxonomy" id="2663008"/>
    <lineage>
        <taxon>Bacteria</taxon>
        <taxon>Pseudomonadati</taxon>
        <taxon>Pseudomonadota</taxon>
        <taxon>Gammaproteobacteria</taxon>
        <taxon>Oceanospirillales</taxon>
        <taxon>Alcanivoracaceae</taxon>
        <taxon>Alcanivorax</taxon>
    </lineage>
</organism>
<dbReference type="NCBIfam" id="TIGR00745">
    <property type="entry name" value="apbA_panE"/>
    <property type="match status" value="1"/>
</dbReference>
<dbReference type="GO" id="GO:0008677">
    <property type="term" value="F:2-dehydropantoate 2-reductase activity"/>
    <property type="evidence" value="ECO:0007669"/>
    <property type="project" value="UniProtKB-EC"/>
</dbReference>
<evidence type="ECO:0000256" key="9">
    <source>
        <dbReference type="ARBA" id="ARBA00048793"/>
    </source>
</evidence>
<protein>
    <recommendedName>
        <fullName evidence="4 10">2-dehydropantoate 2-reductase</fullName>
        <ecNumber evidence="3 10">1.1.1.169</ecNumber>
    </recommendedName>
    <alternativeName>
        <fullName evidence="8 10">Ketopantoate reductase</fullName>
    </alternativeName>
</protein>
<evidence type="ECO:0000256" key="1">
    <source>
        <dbReference type="ARBA" id="ARBA00004994"/>
    </source>
</evidence>
<dbReference type="InterPro" id="IPR036291">
    <property type="entry name" value="NAD(P)-bd_dom_sf"/>
</dbReference>
<dbReference type="GO" id="GO:0050661">
    <property type="term" value="F:NADP binding"/>
    <property type="evidence" value="ECO:0007669"/>
    <property type="project" value="TreeGrafter"/>
</dbReference>
<dbReference type="PANTHER" id="PTHR43765">
    <property type="entry name" value="2-DEHYDROPANTOATE 2-REDUCTASE-RELATED"/>
    <property type="match status" value="1"/>
</dbReference>
<dbReference type="FunFam" id="1.10.1040.10:FF:000017">
    <property type="entry name" value="2-dehydropantoate 2-reductase"/>
    <property type="match status" value="1"/>
</dbReference>
<dbReference type="GO" id="GO:0015940">
    <property type="term" value="P:pantothenate biosynthetic process"/>
    <property type="evidence" value="ECO:0007669"/>
    <property type="project" value="UniProtKB-UniPathway"/>
</dbReference>
<dbReference type="InterPro" id="IPR003710">
    <property type="entry name" value="ApbA"/>
</dbReference>
<dbReference type="InterPro" id="IPR008927">
    <property type="entry name" value="6-PGluconate_DH-like_C_sf"/>
</dbReference>
<comment type="similarity">
    <text evidence="2 10">Belongs to the ketopantoate reductase family.</text>
</comment>
<dbReference type="EMBL" id="WIRE01000002">
    <property type="protein sequence ID" value="MQX54482.1"/>
    <property type="molecule type" value="Genomic_DNA"/>
</dbReference>
<evidence type="ECO:0000256" key="7">
    <source>
        <dbReference type="ARBA" id="ARBA00023002"/>
    </source>
</evidence>
<comment type="pathway">
    <text evidence="1 10">Cofactor biosynthesis; (R)-pantothenate biosynthesis; (R)-pantoate from 3-methyl-2-oxobutanoate: step 2/2.</text>
</comment>